<proteinExistence type="predicted"/>
<dbReference type="InterPro" id="IPR027417">
    <property type="entry name" value="P-loop_NTPase"/>
</dbReference>
<dbReference type="KEGG" id="salg:BS332_19115"/>
<name>A0A2T3GY99_9GAMM</name>
<dbReference type="PIRSF" id="PIRSF000549">
    <property type="entry name" value="Ser_prot_kin"/>
    <property type="match status" value="1"/>
</dbReference>
<gene>
    <name evidence="2" type="primary">prkA</name>
    <name evidence="3" type="ORF">NCTC10738_03697</name>
    <name evidence="2" type="ORF">TUM17379_23360</name>
</gene>
<keyword evidence="3" id="KW-0808">Transferase</keyword>
<reference evidence="2" key="2">
    <citation type="submission" date="2021-05" db="EMBL/GenBank/DDBJ databases">
        <title>Molecular characterization for Shewanella algae harboring chromosomal blaOXA-55-like strains isolated from clinical and environment sample.</title>
        <authorList>
            <person name="Ohama Y."/>
            <person name="Aoki K."/>
            <person name="Harada S."/>
            <person name="Moriya K."/>
            <person name="Ishii Y."/>
            <person name="Tateda K."/>
        </authorList>
    </citation>
    <scope>NUCLEOTIDE SEQUENCE</scope>
    <source>
        <strain evidence="2">TUM17379</strain>
    </source>
</reference>
<organism evidence="3 4">
    <name type="scientific">Shewanella algae</name>
    <dbReference type="NCBI Taxonomy" id="38313"/>
    <lineage>
        <taxon>Bacteria</taxon>
        <taxon>Pseudomonadati</taxon>
        <taxon>Pseudomonadota</taxon>
        <taxon>Gammaproteobacteria</taxon>
        <taxon>Alteromonadales</taxon>
        <taxon>Shewanellaceae</taxon>
        <taxon>Shewanella</taxon>
    </lineage>
</organism>
<dbReference type="InterPro" id="IPR016230">
    <property type="entry name" value="PrkA/YeaG"/>
</dbReference>
<dbReference type="Pfam" id="PF06798">
    <property type="entry name" value="PrkA"/>
    <property type="match status" value="1"/>
</dbReference>
<dbReference type="EMBL" id="AP024613">
    <property type="protein sequence ID" value="BCV45318.1"/>
    <property type="molecule type" value="Genomic_DNA"/>
</dbReference>
<dbReference type="AlphaFoldDB" id="A0A2T3GY99"/>
<protein>
    <submittedName>
        <fullName evidence="3">PrkA family serine protein kinase</fullName>
    </submittedName>
    <submittedName>
        <fullName evidence="2">Serine protein kinase PrkA</fullName>
    </submittedName>
</protein>
<dbReference type="InterPro" id="IPR057741">
    <property type="entry name" value="YeaG"/>
</dbReference>
<evidence type="ECO:0000313" key="4">
    <source>
        <dbReference type="Proteomes" id="UP000254069"/>
    </source>
</evidence>
<dbReference type="SMART" id="SM00763">
    <property type="entry name" value="AAA_PrkA"/>
    <property type="match status" value="1"/>
</dbReference>
<reference evidence="3 4" key="1">
    <citation type="submission" date="2018-06" db="EMBL/GenBank/DDBJ databases">
        <authorList>
            <consortium name="Pathogen Informatics"/>
            <person name="Doyle S."/>
        </authorList>
    </citation>
    <scope>NUCLEOTIDE SEQUENCE [LARGE SCALE GENOMIC DNA]</scope>
    <source>
        <strain evidence="3 4">NCTC10738</strain>
    </source>
</reference>
<dbReference type="NCBIfam" id="NF011999">
    <property type="entry name" value="PRK15455.1"/>
    <property type="match status" value="1"/>
</dbReference>
<dbReference type="PANTHER" id="PTHR30267">
    <property type="entry name" value="PROTEIN KINASE PRKA"/>
    <property type="match status" value="1"/>
</dbReference>
<dbReference type="STRING" id="38313.GCA_000947195_02394"/>
<dbReference type="Pfam" id="PF08298">
    <property type="entry name" value="AAA_PrkA"/>
    <property type="match status" value="1"/>
</dbReference>
<accession>A0A2T3GY99</accession>
<evidence type="ECO:0000259" key="1">
    <source>
        <dbReference type="SMART" id="SM00763"/>
    </source>
</evidence>
<evidence type="ECO:0000313" key="3">
    <source>
        <dbReference type="EMBL" id="SUJ04777.1"/>
    </source>
</evidence>
<dbReference type="Proteomes" id="UP000825078">
    <property type="component" value="Chromosome"/>
</dbReference>
<sequence>MGIFEHYQQRYEKKLDEEYTLQEFLDICKQDRSAYASAAERLLIAIGEPEVVDTSKNQVLSRIFSNRLISRYPAFKDFYGMEDAIEQIVSYLKHSAQGLEESKQILYLLGPVGGGKSSLAEKLKALMQQVPIYILSADGVRSPVNDHPFCLFDAEEDGKLLQEEYQIPTRYLRSIMSPWAVKRLHDFGGDISRFRVVKVFPSVLDQIAIAKTEPGDDNNQDISSLVGKVDIRQLEHFAQNDADAYSYSGALCRANQGLMEFVEMFKAPIKVLHPLLTATQEGNYNGTEGLSALPFNGIILAHSNESEWSSFKNNKNNEAFLDRVYIVKVPYCLRVSEEIQIYRKLIANSELTKAPCAPGTLETLAQFSVLSRIKTPENSSVYSKMRVYDGESLKDTDPKAKSYQEYRDYAGVDEGMHGLSTRFAFKILSKVFNFDHSEIAANPVHLFYVLERQIEQEQFPSDTAERYMEFLKGYLIPKYVEFIGKEIQTAYLESYSEYGQNIFDRYVTYADFWIQDQEYRDPETGQLFDRAALNAELEKIEKPAGISNPKDFRNEIVNFVLRARANNDGNNPQWTSYEKLRTVIEKKMFSNTEDLLPVISFNAKTSTDDQRKHDDFVNRMMEKGYTKKQVRLLSEWYLRVRKSS</sequence>
<dbReference type="RefSeq" id="WP_025011620.1">
    <property type="nucleotide sequence ID" value="NZ_AP024609.1"/>
</dbReference>
<keyword evidence="3" id="KW-0418">Kinase</keyword>
<dbReference type="PANTHER" id="PTHR30267:SF2">
    <property type="entry name" value="PROTEIN PRKA"/>
    <property type="match status" value="1"/>
</dbReference>
<dbReference type="Gene3D" id="3.40.50.300">
    <property type="entry name" value="P-loop containing nucleotide triphosphate hydrolases"/>
    <property type="match status" value="1"/>
</dbReference>
<dbReference type="SUPFAM" id="SSF52540">
    <property type="entry name" value="P-loop containing nucleoside triphosphate hydrolases"/>
    <property type="match status" value="1"/>
</dbReference>
<dbReference type="InterPro" id="IPR013153">
    <property type="entry name" value="Prk_AAA"/>
</dbReference>
<dbReference type="EMBL" id="UGYO01000002">
    <property type="protein sequence ID" value="SUJ04777.1"/>
    <property type="molecule type" value="Genomic_DNA"/>
</dbReference>
<dbReference type="GeneID" id="93809437"/>
<evidence type="ECO:0000313" key="2">
    <source>
        <dbReference type="EMBL" id="BCV45318.1"/>
    </source>
</evidence>
<dbReference type="Proteomes" id="UP000254069">
    <property type="component" value="Unassembled WGS sequence"/>
</dbReference>
<feature type="domain" description="PrkA AAA" evidence="1">
    <location>
        <begin position="19"/>
        <end position="380"/>
    </location>
</feature>
<keyword evidence="4" id="KW-1185">Reference proteome</keyword>
<dbReference type="GO" id="GO:0004672">
    <property type="term" value="F:protein kinase activity"/>
    <property type="evidence" value="ECO:0007669"/>
    <property type="project" value="InterPro"/>
</dbReference>
<accession>A0A380BRX3</accession>
<dbReference type="InterPro" id="IPR010650">
    <property type="entry name" value="PrkA_C"/>
</dbReference>